<accession>A0A7G2C837</accession>
<keyword evidence="3" id="KW-1185">Reference proteome</keyword>
<feature type="signal peptide" evidence="1">
    <location>
        <begin position="1"/>
        <end position="19"/>
    </location>
</feature>
<proteinExistence type="predicted"/>
<dbReference type="AlphaFoldDB" id="A0A7G2C837"/>
<evidence type="ECO:0000256" key="1">
    <source>
        <dbReference type="SAM" id="SignalP"/>
    </source>
</evidence>
<dbReference type="Proteomes" id="UP000515908">
    <property type="component" value="Chromosome 04"/>
</dbReference>
<feature type="chain" id="PRO_5028903394" evidence="1">
    <location>
        <begin position="20"/>
        <end position="313"/>
    </location>
</feature>
<dbReference type="VEuPathDB" id="TriTrypDB:ADEAN_000242000"/>
<sequence>MVGLLNIVLFLEGPPLTTCIRTWCDSLLTVGRDARLLNETSFFTLFLCNWMRSGLKLSIPATIRKDFPLLSSDHLLPFFESLLTHAYTLYEGKYGKETTAPNDTLNYEHWAVCLNRMQDALLFLMSVLLQDGQLRSLSEKWISPLLAAPPRTFSEVVLDPLSDFILQWAYQCRASEREGVDAEELHDMYGVLLRLTLRVCDALNPFTDRVSYRKMCGVLYFLVSQKRYDRIKETELVVNTAYKLQSLGVSQAPSEVSELDDMFTGDAVDVLRICCGNVSDLEVEATEGDETVYYDLWRVSLQTLVHHVRPVHP</sequence>
<protein>
    <submittedName>
        <fullName evidence="2">Uncharacterized protein</fullName>
    </submittedName>
</protein>
<gene>
    <name evidence="2" type="ORF">ADEAN_000242000</name>
</gene>
<dbReference type="EMBL" id="LR877148">
    <property type="protein sequence ID" value="CAD2214967.1"/>
    <property type="molecule type" value="Genomic_DNA"/>
</dbReference>
<name>A0A7G2C837_9TRYP</name>
<evidence type="ECO:0000313" key="3">
    <source>
        <dbReference type="Proteomes" id="UP000515908"/>
    </source>
</evidence>
<organism evidence="2 3">
    <name type="scientific">Angomonas deanei</name>
    <dbReference type="NCBI Taxonomy" id="59799"/>
    <lineage>
        <taxon>Eukaryota</taxon>
        <taxon>Discoba</taxon>
        <taxon>Euglenozoa</taxon>
        <taxon>Kinetoplastea</taxon>
        <taxon>Metakinetoplastina</taxon>
        <taxon>Trypanosomatida</taxon>
        <taxon>Trypanosomatidae</taxon>
        <taxon>Strigomonadinae</taxon>
        <taxon>Angomonas</taxon>
    </lineage>
</organism>
<reference evidence="2 3" key="1">
    <citation type="submission" date="2020-08" db="EMBL/GenBank/DDBJ databases">
        <authorList>
            <person name="Newling K."/>
            <person name="Davey J."/>
            <person name="Forrester S."/>
        </authorList>
    </citation>
    <scope>NUCLEOTIDE SEQUENCE [LARGE SCALE GENOMIC DNA]</scope>
    <source>
        <strain evidence="3">Crithidia deanei Carvalho (ATCC PRA-265)</strain>
    </source>
</reference>
<evidence type="ECO:0000313" key="2">
    <source>
        <dbReference type="EMBL" id="CAD2214967.1"/>
    </source>
</evidence>
<keyword evidence="1" id="KW-0732">Signal</keyword>